<evidence type="ECO:0000256" key="2">
    <source>
        <dbReference type="SAM" id="MobiDB-lite"/>
    </source>
</evidence>
<keyword evidence="6" id="KW-1185">Reference proteome</keyword>
<dbReference type="SMART" id="SM00530">
    <property type="entry name" value="HTH_XRE"/>
    <property type="match status" value="1"/>
</dbReference>
<dbReference type="Pfam" id="PF13560">
    <property type="entry name" value="HTH_31"/>
    <property type="match status" value="1"/>
</dbReference>
<dbReference type="SUPFAM" id="SSF47413">
    <property type="entry name" value="lambda repressor-like DNA-binding domains"/>
    <property type="match status" value="1"/>
</dbReference>
<dbReference type="CDD" id="cd00093">
    <property type="entry name" value="HTH_XRE"/>
    <property type="match status" value="1"/>
</dbReference>
<dbReference type="PROSITE" id="PS50937">
    <property type="entry name" value="HTH_MERR_2"/>
    <property type="match status" value="1"/>
</dbReference>
<dbReference type="KEGG" id="bpe:BP3110"/>
<organism evidence="5 6">
    <name type="scientific">Bordetella pertussis (strain Tohama I / ATCC BAA-589 / NCTC 13251)</name>
    <dbReference type="NCBI Taxonomy" id="257313"/>
    <lineage>
        <taxon>Bacteria</taxon>
        <taxon>Pseudomonadati</taxon>
        <taxon>Pseudomonadota</taxon>
        <taxon>Betaproteobacteria</taxon>
        <taxon>Burkholderiales</taxon>
        <taxon>Alcaligenaceae</taxon>
        <taxon>Bordetella</taxon>
    </lineage>
</organism>
<name>Q7VUI1_BORPE</name>
<dbReference type="PaxDb" id="257313-BP3110"/>
<dbReference type="SUPFAM" id="SSF51182">
    <property type="entry name" value="RmlC-like cupins"/>
    <property type="match status" value="1"/>
</dbReference>
<evidence type="ECO:0000313" key="6">
    <source>
        <dbReference type="Proteomes" id="UP000002676"/>
    </source>
</evidence>
<dbReference type="STRING" id="257313.BP3110"/>
<feature type="domain" description="HTH merR-type" evidence="3">
    <location>
        <begin position="11"/>
        <end position="80"/>
    </location>
</feature>
<dbReference type="HOGENOM" id="CLU_085376_1_1_4"/>
<dbReference type="InterPro" id="IPR013096">
    <property type="entry name" value="Cupin_2"/>
</dbReference>
<dbReference type="Pfam" id="PF07883">
    <property type="entry name" value="Cupin_2"/>
    <property type="match status" value="1"/>
</dbReference>
<dbReference type="Proteomes" id="UP000002676">
    <property type="component" value="Chromosome"/>
</dbReference>
<dbReference type="GO" id="GO:0003700">
    <property type="term" value="F:DNA-binding transcription factor activity"/>
    <property type="evidence" value="ECO:0007669"/>
    <property type="project" value="TreeGrafter"/>
</dbReference>
<evidence type="ECO:0000259" key="3">
    <source>
        <dbReference type="PROSITE" id="PS50937"/>
    </source>
</evidence>
<dbReference type="GO" id="GO:0005829">
    <property type="term" value="C:cytosol"/>
    <property type="evidence" value="ECO:0007669"/>
    <property type="project" value="TreeGrafter"/>
</dbReference>
<dbReference type="eggNOG" id="COG0789">
    <property type="taxonomic scope" value="Bacteria"/>
</dbReference>
<dbReference type="InterPro" id="IPR050807">
    <property type="entry name" value="TransReg_Diox_bact_type"/>
</dbReference>
<dbReference type="eggNOG" id="COG1917">
    <property type="taxonomic scope" value="Bacteria"/>
</dbReference>
<reference evidence="5 6" key="1">
    <citation type="journal article" date="2003" name="Nat. Genet.">
        <title>Comparative analysis of the genome sequences of Bordetella pertussis, Bordetella parapertussis and Bordetella bronchiseptica.</title>
        <authorList>
            <person name="Parkhill J."/>
            <person name="Sebaihia M."/>
            <person name="Preston A."/>
            <person name="Murphy L.D."/>
            <person name="Thomson N.R."/>
            <person name="Harris D.E."/>
            <person name="Holden M.T.G."/>
            <person name="Churcher C.M."/>
            <person name="Bentley S.D."/>
            <person name="Mungall K.L."/>
            <person name="Cerdeno-Tarraga A.-M."/>
            <person name="Temple L."/>
            <person name="James K.D."/>
            <person name="Harris B."/>
            <person name="Quail M.A."/>
            <person name="Achtman M."/>
            <person name="Atkin R."/>
            <person name="Baker S."/>
            <person name="Basham D."/>
            <person name="Bason N."/>
            <person name="Cherevach I."/>
            <person name="Chillingworth T."/>
            <person name="Collins M."/>
            <person name="Cronin A."/>
            <person name="Davis P."/>
            <person name="Doggett J."/>
            <person name="Feltwell T."/>
            <person name="Goble A."/>
            <person name="Hamlin N."/>
            <person name="Hauser H."/>
            <person name="Holroyd S."/>
            <person name="Jagels K."/>
            <person name="Leather S."/>
            <person name="Moule S."/>
            <person name="Norberczak H."/>
            <person name="O'Neil S."/>
            <person name="Ormond D."/>
            <person name="Price C."/>
            <person name="Rabbinowitsch E."/>
            <person name="Rutter S."/>
            <person name="Sanders M."/>
            <person name="Saunders D."/>
            <person name="Seeger K."/>
            <person name="Sharp S."/>
            <person name="Simmonds M."/>
            <person name="Skelton J."/>
            <person name="Squares R."/>
            <person name="Squares S."/>
            <person name="Stevens K."/>
            <person name="Unwin L."/>
            <person name="Whitehead S."/>
            <person name="Barrell B.G."/>
            <person name="Maskell D.J."/>
        </authorList>
    </citation>
    <scope>NUCLEOTIDE SEQUENCE [LARGE SCALE GENOMIC DNA]</scope>
    <source>
        <strain evidence="5 6">Tohama I / ATCC BAA-589 / NCTC 13251</strain>
    </source>
</reference>
<dbReference type="Pfam" id="PF13411">
    <property type="entry name" value="MerR_1"/>
    <property type="match status" value="1"/>
</dbReference>
<dbReference type="SUPFAM" id="SSF46955">
    <property type="entry name" value="Putative DNA-binding domain"/>
    <property type="match status" value="1"/>
</dbReference>
<dbReference type="InterPro" id="IPR001387">
    <property type="entry name" value="Cro/C1-type_HTH"/>
</dbReference>
<dbReference type="PATRIC" id="fig|257313.5.peg.3359"/>
<proteinExistence type="predicted"/>
<evidence type="ECO:0000259" key="4">
    <source>
        <dbReference type="PROSITE" id="PS50943"/>
    </source>
</evidence>
<dbReference type="PANTHER" id="PTHR46797:SF1">
    <property type="entry name" value="METHYLPHOSPHONATE SYNTHASE"/>
    <property type="match status" value="1"/>
</dbReference>
<dbReference type="PANTHER" id="PTHR46797">
    <property type="entry name" value="HTH-TYPE TRANSCRIPTIONAL REGULATOR"/>
    <property type="match status" value="1"/>
</dbReference>
<dbReference type="Gene3D" id="2.60.120.10">
    <property type="entry name" value="Jelly Rolls"/>
    <property type="match status" value="1"/>
</dbReference>
<dbReference type="EMBL" id="BX640420">
    <property type="protein sequence ID" value="CAE43378.1"/>
    <property type="molecule type" value="Genomic_DNA"/>
</dbReference>
<dbReference type="InterPro" id="IPR009061">
    <property type="entry name" value="DNA-bd_dom_put_sf"/>
</dbReference>
<dbReference type="AlphaFoldDB" id="Q7VUI1"/>
<dbReference type="InterPro" id="IPR011051">
    <property type="entry name" value="RmlC_Cupin_sf"/>
</dbReference>
<feature type="region of interest" description="Disordered" evidence="2">
    <location>
        <begin position="80"/>
        <end position="99"/>
    </location>
</feature>
<dbReference type="InterPro" id="IPR000551">
    <property type="entry name" value="MerR-type_HTH_dom"/>
</dbReference>
<dbReference type="PROSITE" id="PS50943">
    <property type="entry name" value="HTH_CROC1"/>
    <property type="match status" value="1"/>
</dbReference>
<dbReference type="Gene3D" id="1.10.1660.10">
    <property type="match status" value="1"/>
</dbReference>
<dbReference type="InterPro" id="IPR014710">
    <property type="entry name" value="RmlC-like_jellyroll"/>
</dbReference>
<dbReference type="CDD" id="cd00592">
    <property type="entry name" value="HTH_MerR-like"/>
    <property type="match status" value="1"/>
</dbReference>
<accession>Q7VUI1</accession>
<dbReference type="InterPro" id="IPR010982">
    <property type="entry name" value="Lambda_DNA-bd_dom_sf"/>
</dbReference>
<sequence>MHNPSRSNMPEFGITQAAQLTGTNPSTLRLWEQHGLLSPLRSPTGQRIYGEHDLGLISTILRLRKVEGLNISAIKRALASTAPAPQDPARPKRSANTQQLGRQFRVARQKHDMSLQEAADATGLPVSFISTFERTGQGAAVASLQRLAACYGTTVTELSAPPARSADSSAHVVRGGKARQAPSFGAGIQIFQLAETLQSLDCQRWVLQPGAQSDGAYSHEGEEFIHVLHGRFHISVQGLKTWELVAGDSISFDSRLLHSWSAAGDEPTVLLWVNTPRSF</sequence>
<feature type="domain" description="HTH cro/C1-type" evidence="4">
    <location>
        <begin position="104"/>
        <end position="158"/>
    </location>
</feature>
<gene>
    <name evidence="5" type="ordered locus">BP3110</name>
</gene>
<dbReference type="GO" id="GO:0003677">
    <property type="term" value="F:DNA binding"/>
    <property type="evidence" value="ECO:0007669"/>
    <property type="project" value="UniProtKB-KW"/>
</dbReference>
<dbReference type="CDD" id="cd02209">
    <property type="entry name" value="cupin_XRE_C"/>
    <property type="match status" value="1"/>
</dbReference>
<evidence type="ECO:0000256" key="1">
    <source>
        <dbReference type="ARBA" id="ARBA00023125"/>
    </source>
</evidence>
<dbReference type="Gene3D" id="1.10.260.40">
    <property type="entry name" value="lambda repressor-like DNA-binding domains"/>
    <property type="match status" value="1"/>
</dbReference>
<keyword evidence="1" id="KW-0238">DNA-binding</keyword>
<evidence type="ECO:0000313" key="5">
    <source>
        <dbReference type="EMBL" id="CAE43378.1"/>
    </source>
</evidence>
<dbReference type="eggNOG" id="COG1396">
    <property type="taxonomic scope" value="Bacteria"/>
</dbReference>
<dbReference type="SMART" id="SM00422">
    <property type="entry name" value="HTH_MERR"/>
    <property type="match status" value="1"/>
</dbReference>
<protein>
    <submittedName>
        <fullName evidence="5">Probable MerR-family transcriptional regulator</fullName>
    </submittedName>
</protein>